<evidence type="ECO:0000313" key="1">
    <source>
        <dbReference type="EMBL" id="QDV84103.1"/>
    </source>
</evidence>
<gene>
    <name evidence="1" type="ORF">TBK1r_30480</name>
</gene>
<dbReference type="RefSeq" id="WP_145211901.1">
    <property type="nucleotide sequence ID" value="NZ_CP036432.1"/>
</dbReference>
<accession>A0ABX5XQ22</accession>
<keyword evidence="2" id="KW-1185">Reference proteome</keyword>
<organism evidence="1 2">
    <name type="scientific">Stieleria magnilauensis</name>
    <dbReference type="NCBI Taxonomy" id="2527963"/>
    <lineage>
        <taxon>Bacteria</taxon>
        <taxon>Pseudomonadati</taxon>
        <taxon>Planctomycetota</taxon>
        <taxon>Planctomycetia</taxon>
        <taxon>Pirellulales</taxon>
        <taxon>Pirellulaceae</taxon>
        <taxon>Stieleria</taxon>
    </lineage>
</organism>
<sequence length="680" mass="75984">MNDDFLNAILADPIKAIAEFYASCLNGSDRAKAYVNDELHLTNEQATEQQVGFADRTLGKQIPQRRIKRGREVRDALVEAGLYKANGRETMRGRVTVSILDNDGNVIGLRGYKIDAHADGPDVIVVGDEVEALSTNDDSNNEKDSAPAQQFDNELILEDNQTTFIRDDRRYRIRGLEKNKSTLTLKVNLMASREDLVHMDTLDLVKARSRTSFIKATATELYTDADIIKKDIGTLLLKLEALQSDRIAALKQPVRIEVKLSDEEQREALALLRSPNLLERIVADMDACGIVGESTNKLAGYLAATSRKLAKPLAIVIQSSSSAGKTSLMDAVLSMMPSEDVNRFSGMTGQSLFYLDSDSIRHKILAIAEDEGIRQASYALKLLQSEGELRHATVGRGEDGRSQTQEHHVEGPTQIFLTTTALDIDEELINRCLILTVDESKSQTDAIQSKQRESFTHDFTEHGYLAGQLKRLHQNAQRLLRPVEVFNPFATQLTFPNHKTRMRRDHIKYLTLINTIAFLHQHLRTIHSAQQGDISTEFINVEPGDIAIANGIAGEVLGRSLDELAPQTRNLLGRLHDFVDSNSRSIGLPRDAFRFTRRDVREAIHWSDSQIQKHLGRLVDLEYVLVHRGRNGQRYVYELLYGGEGREGQPFLMGLIDPAKLKTPATTTKTSTPLVETSTP</sequence>
<dbReference type="Proteomes" id="UP000318081">
    <property type="component" value="Chromosome"/>
</dbReference>
<dbReference type="SUPFAM" id="SSF56731">
    <property type="entry name" value="DNA primase core"/>
    <property type="match status" value="1"/>
</dbReference>
<proteinExistence type="predicted"/>
<dbReference type="Gene3D" id="3.90.980.10">
    <property type="entry name" value="DNA primase, catalytic core, N-terminal domain"/>
    <property type="match status" value="1"/>
</dbReference>
<dbReference type="EMBL" id="CP036432">
    <property type="protein sequence ID" value="QDV84103.1"/>
    <property type="molecule type" value="Genomic_DNA"/>
</dbReference>
<name>A0ABX5XQ22_9BACT</name>
<protein>
    <submittedName>
        <fullName evidence="1">DNA primase</fullName>
    </submittedName>
</protein>
<evidence type="ECO:0000313" key="2">
    <source>
        <dbReference type="Proteomes" id="UP000318081"/>
    </source>
</evidence>
<dbReference type="InterPro" id="IPR037068">
    <property type="entry name" value="DNA_primase_core_N_sf"/>
</dbReference>
<reference evidence="1 2" key="1">
    <citation type="submission" date="2019-02" db="EMBL/GenBank/DDBJ databases">
        <title>Deep-cultivation of Planctomycetes and their phenomic and genomic characterization uncovers novel biology.</title>
        <authorList>
            <person name="Wiegand S."/>
            <person name="Jogler M."/>
            <person name="Boedeker C."/>
            <person name="Pinto D."/>
            <person name="Vollmers J."/>
            <person name="Rivas-Marin E."/>
            <person name="Kohn T."/>
            <person name="Peeters S.H."/>
            <person name="Heuer A."/>
            <person name="Rast P."/>
            <person name="Oberbeckmann S."/>
            <person name="Bunk B."/>
            <person name="Jeske O."/>
            <person name="Meyerdierks A."/>
            <person name="Storesund J.E."/>
            <person name="Kallscheuer N."/>
            <person name="Luecker S."/>
            <person name="Lage O.M."/>
            <person name="Pohl T."/>
            <person name="Merkel B.J."/>
            <person name="Hornburger P."/>
            <person name="Mueller R.-W."/>
            <person name="Bruemmer F."/>
            <person name="Labrenz M."/>
            <person name="Spormann A.M."/>
            <person name="Op den Camp H."/>
            <person name="Overmann J."/>
            <person name="Amann R."/>
            <person name="Jetten M.S.M."/>
            <person name="Mascher T."/>
            <person name="Medema M.H."/>
            <person name="Devos D.P."/>
            <person name="Kaster A.-K."/>
            <person name="Ovreas L."/>
            <person name="Rohde M."/>
            <person name="Galperin M.Y."/>
            <person name="Jogler C."/>
        </authorList>
    </citation>
    <scope>NUCLEOTIDE SEQUENCE [LARGE SCALE GENOMIC DNA]</scope>
    <source>
        <strain evidence="1 2">TBK1r</strain>
    </source>
</reference>